<feature type="signal peptide" evidence="1">
    <location>
        <begin position="1"/>
        <end position="21"/>
    </location>
</feature>
<protein>
    <submittedName>
        <fullName evidence="2">Uncharacterized protein</fullName>
    </submittedName>
</protein>
<keyword evidence="1" id="KW-0732">Signal</keyword>
<comment type="caution">
    <text evidence="2">The sequence shown here is derived from an EMBL/GenBank/DDBJ whole genome shotgun (WGS) entry which is preliminary data.</text>
</comment>
<reference evidence="2" key="1">
    <citation type="journal article" date="2020" name="Fungal Divers.">
        <title>Resolving the Mortierellaceae phylogeny through synthesis of multi-gene phylogenetics and phylogenomics.</title>
        <authorList>
            <person name="Vandepol N."/>
            <person name="Liber J."/>
            <person name="Desiro A."/>
            <person name="Na H."/>
            <person name="Kennedy M."/>
            <person name="Barry K."/>
            <person name="Grigoriev I.V."/>
            <person name="Miller A.N."/>
            <person name="O'Donnell K."/>
            <person name="Stajich J.E."/>
            <person name="Bonito G."/>
        </authorList>
    </citation>
    <scope>NUCLEOTIDE SEQUENCE</scope>
    <source>
        <strain evidence="2">BC1065</strain>
    </source>
</reference>
<name>A0A9P6PQL0_9FUNG</name>
<dbReference type="Gene3D" id="2.120.10.80">
    <property type="entry name" value="Kelch-type beta propeller"/>
    <property type="match status" value="1"/>
</dbReference>
<feature type="non-terminal residue" evidence="2">
    <location>
        <position position="215"/>
    </location>
</feature>
<evidence type="ECO:0000313" key="2">
    <source>
        <dbReference type="EMBL" id="KAG0250017.1"/>
    </source>
</evidence>
<gene>
    <name evidence="2" type="ORF">DFQ27_009654</name>
</gene>
<dbReference type="OrthoDB" id="432528at2759"/>
<dbReference type="AlphaFoldDB" id="A0A9P6PQL0"/>
<dbReference type="SUPFAM" id="SSF117281">
    <property type="entry name" value="Kelch motif"/>
    <property type="match status" value="1"/>
</dbReference>
<dbReference type="EMBL" id="JAAAJB010000909">
    <property type="protein sequence ID" value="KAG0250017.1"/>
    <property type="molecule type" value="Genomic_DNA"/>
</dbReference>
<evidence type="ECO:0000313" key="3">
    <source>
        <dbReference type="Proteomes" id="UP000807716"/>
    </source>
</evidence>
<dbReference type="Proteomes" id="UP000807716">
    <property type="component" value="Unassembled WGS sequence"/>
</dbReference>
<organism evidence="2 3">
    <name type="scientific">Actinomortierella ambigua</name>
    <dbReference type="NCBI Taxonomy" id="1343610"/>
    <lineage>
        <taxon>Eukaryota</taxon>
        <taxon>Fungi</taxon>
        <taxon>Fungi incertae sedis</taxon>
        <taxon>Mucoromycota</taxon>
        <taxon>Mortierellomycotina</taxon>
        <taxon>Mortierellomycetes</taxon>
        <taxon>Mortierellales</taxon>
        <taxon>Mortierellaceae</taxon>
        <taxon>Actinomortierella</taxon>
    </lineage>
</organism>
<proteinExistence type="predicted"/>
<feature type="chain" id="PRO_5040171533" evidence="1">
    <location>
        <begin position="22"/>
        <end position="215"/>
    </location>
</feature>
<keyword evidence="3" id="KW-1185">Reference proteome</keyword>
<dbReference type="InterPro" id="IPR015915">
    <property type="entry name" value="Kelch-typ_b-propeller"/>
</dbReference>
<accession>A0A9P6PQL0</accession>
<evidence type="ECO:0000256" key="1">
    <source>
        <dbReference type="SAM" id="SignalP"/>
    </source>
</evidence>
<sequence length="215" mass="23615">MRGLNILHLPTLLALSVVTTAPTVPVPSSRAAYARFKDKFYIFGGTTASTETRQFFALDLSKSWESESPAWINLPPGPQVSFPRAAISPDGKAFVSFPSSNGETHRFLFERTAWVPSKLNYQHAFSSAYPVTLGADGSAILVEGLQGVEGVDENVYILYSFETDRNVTLPLPTDGIEGIKYLPREGYKAVWSEHLQSAIFHGGSRHFGSPKDLTF</sequence>